<dbReference type="PANTHER" id="PTHR11802:SF3">
    <property type="entry name" value="RETINOID-INDUCIBLE SERINE CARBOXYPEPTIDASE"/>
    <property type="match status" value="1"/>
</dbReference>
<dbReference type="PRINTS" id="PR00724">
    <property type="entry name" value="CRBOXYPTASEC"/>
</dbReference>
<dbReference type="InterPro" id="IPR029058">
    <property type="entry name" value="AB_hydrolase_fold"/>
</dbReference>
<feature type="chain" id="PRO_5041489370" description="Carboxypeptidase" evidence="7">
    <location>
        <begin position="20"/>
        <end position="442"/>
    </location>
</feature>
<dbReference type="GO" id="GO:0006508">
    <property type="term" value="P:proteolysis"/>
    <property type="evidence" value="ECO:0007669"/>
    <property type="project" value="UniProtKB-KW"/>
</dbReference>
<evidence type="ECO:0000256" key="6">
    <source>
        <dbReference type="ARBA" id="ARBA00023180"/>
    </source>
</evidence>
<keyword evidence="3 7" id="KW-0645">Protease</keyword>
<dbReference type="EMBL" id="CAUJNA010001001">
    <property type="protein sequence ID" value="CAJ1383295.1"/>
    <property type="molecule type" value="Genomic_DNA"/>
</dbReference>
<reference evidence="8" key="1">
    <citation type="submission" date="2023-08" db="EMBL/GenBank/DDBJ databases">
        <authorList>
            <person name="Chen Y."/>
            <person name="Shah S."/>
            <person name="Dougan E. K."/>
            <person name="Thang M."/>
            <person name="Chan C."/>
        </authorList>
    </citation>
    <scope>NUCLEOTIDE SEQUENCE</scope>
</reference>
<keyword evidence="4 7" id="KW-0732">Signal</keyword>
<evidence type="ECO:0000256" key="4">
    <source>
        <dbReference type="ARBA" id="ARBA00022729"/>
    </source>
</evidence>
<evidence type="ECO:0000256" key="2">
    <source>
        <dbReference type="ARBA" id="ARBA00022645"/>
    </source>
</evidence>
<keyword evidence="6" id="KW-0325">Glycoprotein</keyword>
<dbReference type="Gene3D" id="3.40.50.1820">
    <property type="entry name" value="alpha/beta hydrolase"/>
    <property type="match status" value="1"/>
</dbReference>
<accession>A0AA36MRT7</accession>
<evidence type="ECO:0000256" key="5">
    <source>
        <dbReference type="ARBA" id="ARBA00022801"/>
    </source>
</evidence>
<dbReference type="EC" id="3.4.16.-" evidence="7"/>
<dbReference type="SUPFAM" id="SSF53474">
    <property type="entry name" value="alpha/beta-Hydrolases"/>
    <property type="match status" value="1"/>
</dbReference>
<keyword evidence="2 7" id="KW-0121">Carboxypeptidase</keyword>
<proteinExistence type="inferred from homology"/>
<evidence type="ECO:0000256" key="7">
    <source>
        <dbReference type="RuleBase" id="RU361156"/>
    </source>
</evidence>
<dbReference type="InterPro" id="IPR001563">
    <property type="entry name" value="Peptidase_S10"/>
</dbReference>
<evidence type="ECO:0000256" key="3">
    <source>
        <dbReference type="ARBA" id="ARBA00022670"/>
    </source>
</evidence>
<feature type="signal peptide" evidence="7">
    <location>
        <begin position="1"/>
        <end position="19"/>
    </location>
</feature>
<gene>
    <name evidence="8" type="ORF">EVOR1521_LOCUS10451</name>
</gene>
<keyword evidence="5 7" id="KW-0378">Hydrolase</keyword>
<name>A0AA36MRT7_9DINO</name>
<sequence length="442" mass="47568">MALALALAALAALAPLAAATAADAPDAVPALPGVVSLKNKHFAGFAEVNSTTDRQLFYWFVEAATGNTPGVTPNLIWMNGGPGASSIMGLLVENLGPLTMKDGKLVENVHAWSNEHNVLIIDNPVGSGFSFTGKKSYVKSEEEMRSDFYTALDAFFAKHPEYKRNPLWVTGESYGGKYVPNVAYEIQKRGELALKGIIIGNGIYSGRLQYPTVAEYAYNQGLIDDKVFANATSQFQHCVELIEAGKLVEAEKYCEDAVRDLYASNASAGGVFYYDVGLQDSAFLDTVTDQLSKYLNSPETKKALHVGNRTWGQSDETGPVAEALFADFCTDQGMRMIEALLEGGFKVVTYNGVRDGSVCNHVGNLNSMEALQWTGAHAFRAAGTAPWRPAGLGLAGYKRSAGPLTYYTLRNTGHLVPMIVPGVLMEVLKETLSANHSATLVV</sequence>
<organism evidence="8 9">
    <name type="scientific">Effrenium voratum</name>
    <dbReference type="NCBI Taxonomy" id="2562239"/>
    <lineage>
        <taxon>Eukaryota</taxon>
        <taxon>Sar</taxon>
        <taxon>Alveolata</taxon>
        <taxon>Dinophyceae</taxon>
        <taxon>Suessiales</taxon>
        <taxon>Symbiodiniaceae</taxon>
        <taxon>Effrenium</taxon>
    </lineage>
</organism>
<dbReference type="Proteomes" id="UP001178507">
    <property type="component" value="Unassembled WGS sequence"/>
</dbReference>
<evidence type="ECO:0000256" key="1">
    <source>
        <dbReference type="ARBA" id="ARBA00009431"/>
    </source>
</evidence>
<dbReference type="Pfam" id="PF00450">
    <property type="entry name" value="Peptidase_S10"/>
    <property type="match status" value="1"/>
</dbReference>
<evidence type="ECO:0000313" key="8">
    <source>
        <dbReference type="EMBL" id="CAJ1383295.1"/>
    </source>
</evidence>
<protein>
    <recommendedName>
        <fullName evidence="7">Carboxypeptidase</fullName>
        <ecNumber evidence="7">3.4.16.-</ecNumber>
    </recommendedName>
</protein>
<evidence type="ECO:0000313" key="9">
    <source>
        <dbReference type="Proteomes" id="UP001178507"/>
    </source>
</evidence>
<dbReference type="PROSITE" id="PS00131">
    <property type="entry name" value="CARBOXYPEPT_SER_SER"/>
    <property type="match status" value="1"/>
</dbReference>
<comment type="similarity">
    <text evidence="1 7">Belongs to the peptidase S10 family.</text>
</comment>
<keyword evidence="9" id="KW-1185">Reference proteome</keyword>
<dbReference type="GO" id="GO:0004185">
    <property type="term" value="F:serine-type carboxypeptidase activity"/>
    <property type="evidence" value="ECO:0007669"/>
    <property type="project" value="UniProtKB-UniRule"/>
</dbReference>
<dbReference type="AlphaFoldDB" id="A0AA36MRT7"/>
<comment type="caution">
    <text evidence="8">The sequence shown here is derived from an EMBL/GenBank/DDBJ whole genome shotgun (WGS) entry which is preliminary data.</text>
</comment>
<dbReference type="InterPro" id="IPR018202">
    <property type="entry name" value="Ser_caboxypep_ser_AS"/>
</dbReference>
<dbReference type="PANTHER" id="PTHR11802">
    <property type="entry name" value="SERINE PROTEASE FAMILY S10 SERINE CARBOXYPEPTIDASE"/>
    <property type="match status" value="1"/>
</dbReference>